<dbReference type="InterPro" id="IPR000639">
    <property type="entry name" value="Epox_hydrolase-like"/>
</dbReference>
<evidence type="ECO:0000259" key="2">
    <source>
        <dbReference type="Pfam" id="PF12697"/>
    </source>
</evidence>
<dbReference type="InterPro" id="IPR029058">
    <property type="entry name" value="AB_hydrolase_fold"/>
</dbReference>
<keyword evidence="4" id="KW-1185">Reference proteome</keyword>
<dbReference type="GO" id="GO:0016787">
    <property type="term" value="F:hydrolase activity"/>
    <property type="evidence" value="ECO:0007669"/>
    <property type="project" value="UniProtKB-KW"/>
</dbReference>
<keyword evidence="3" id="KW-0378">Hydrolase</keyword>
<proteinExistence type="predicted"/>
<dbReference type="SUPFAM" id="SSF53474">
    <property type="entry name" value="alpha/beta-Hydrolases"/>
    <property type="match status" value="1"/>
</dbReference>
<sequence length="294" mass="30543">MTTASANGIAIGYDDLGPRTCAVPLLLVHGHPFDRSMWRPQLQAAAAAGHRVIAPDLRGYGESTVVPGSTPFPVFATDLAALLDGLGIGEVALGGLSMGGQIVMEFQRLFPGRVRGLLLADTAAEPETADGRAWRRAMADRLLREGMAPYADEVLTKMVAPRTVETMPDVATHVRLMMGGTPPEGAAAALRGRAERPDYRPVLAGVTVPTLVVVGADDEFTPVEDARTLHRLVAGSRLRVVEGAAHMPNLERPAEFNAAMLEFLDEVAAASTARRSGPPAGAAGAGAGAAGATG</sequence>
<protein>
    <submittedName>
        <fullName evidence="3">Alpha/beta fold hydrolase</fullName>
    </submittedName>
</protein>
<reference evidence="3 4" key="1">
    <citation type="submission" date="2020-09" db="EMBL/GenBank/DDBJ databases">
        <title>Biosynthesis of the nuclear factor of activated T cells inhibitor NFAT-133 and its congeners in Streptomyces pactum.</title>
        <authorList>
            <person name="Zhou W."/>
            <person name="Posri P."/>
            <person name="Abugrain M.E."/>
            <person name="Weisberg A.J."/>
            <person name="Chang J.H."/>
            <person name="Mahmud T."/>
        </authorList>
    </citation>
    <scope>NUCLEOTIDE SEQUENCE [LARGE SCALE GENOMIC DNA]</scope>
    <source>
        <strain evidence="3 4">ATCC 27456</strain>
    </source>
</reference>
<dbReference type="PRINTS" id="PR00412">
    <property type="entry name" value="EPOXHYDRLASE"/>
</dbReference>
<gene>
    <name evidence="3" type="ORF">IHE55_04630</name>
</gene>
<comment type="caution">
    <text evidence="3">The sequence shown here is derived from an EMBL/GenBank/DDBJ whole genome shotgun (WGS) entry which is preliminary data.</text>
</comment>
<accession>A0ABS0NG18</accession>
<name>A0ABS0NG18_9ACTN</name>
<evidence type="ECO:0000313" key="4">
    <source>
        <dbReference type="Proteomes" id="UP000807371"/>
    </source>
</evidence>
<dbReference type="Proteomes" id="UP000807371">
    <property type="component" value="Unassembled WGS sequence"/>
</dbReference>
<dbReference type="InterPro" id="IPR000073">
    <property type="entry name" value="AB_hydrolase_1"/>
</dbReference>
<dbReference type="PANTHER" id="PTHR43798:SF29">
    <property type="entry name" value="AB HYDROLASE-1 DOMAIN-CONTAINING PROTEIN"/>
    <property type="match status" value="1"/>
</dbReference>
<dbReference type="RefSeq" id="WP_197987857.1">
    <property type="nucleotide sequence ID" value="NZ_JACYXC010000001.1"/>
</dbReference>
<organism evidence="3 4">
    <name type="scientific">Streptomyces pactum</name>
    <dbReference type="NCBI Taxonomy" id="68249"/>
    <lineage>
        <taxon>Bacteria</taxon>
        <taxon>Bacillati</taxon>
        <taxon>Actinomycetota</taxon>
        <taxon>Actinomycetes</taxon>
        <taxon>Kitasatosporales</taxon>
        <taxon>Streptomycetaceae</taxon>
        <taxon>Streptomyces</taxon>
    </lineage>
</organism>
<evidence type="ECO:0000256" key="1">
    <source>
        <dbReference type="SAM" id="MobiDB-lite"/>
    </source>
</evidence>
<evidence type="ECO:0000313" key="3">
    <source>
        <dbReference type="EMBL" id="MBH5334124.1"/>
    </source>
</evidence>
<dbReference type="InterPro" id="IPR050266">
    <property type="entry name" value="AB_hydrolase_sf"/>
</dbReference>
<dbReference type="EMBL" id="JACYXC010000001">
    <property type="protein sequence ID" value="MBH5334124.1"/>
    <property type="molecule type" value="Genomic_DNA"/>
</dbReference>
<feature type="compositionally biased region" description="Gly residues" evidence="1">
    <location>
        <begin position="283"/>
        <end position="294"/>
    </location>
</feature>
<feature type="domain" description="AB hydrolase-1" evidence="2">
    <location>
        <begin position="25"/>
        <end position="259"/>
    </location>
</feature>
<dbReference type="Pfam" id="PF12697">
    <property type="entry name" value="Abhydrolase_6"/>
    <property type="match status" value="1"/>
</dbReference>
<dbReference type="PRINTS" id="PR00111">
    <property type="entry name" value="ABHYDROLASE"/>
</dbReference>
<dbReference type="Gene3D" id="3.40.50.1820">
    <property type="entry name" value="alpha/beta hydrolase"/>
    <property type="match status" value="1"/>
</dbReference>
<dbReference type="PANTHER" id="PTHR43798">
    <property type="entry name" value="MONOACYLGLYCEROL LIPASE"/>
    <property type="match status" value="1"/>
</dbReference>
<feature type="region of interest" description="Disordered" evidence="1">
    <location>
        <begin position="274"/>
        <end position="294"/>
    </location>
</feature>